<evidence type="ECO:0000313" key="2">
    <source>
        <dbReference type="Proteomes" id="UP001202328"/>
    </source>
</evidence>
<protein>
    <submittedName>
        <fullName evidence="1">Uncharacterized protein</fullName>
    </submittedName>
</protein>
<dbReference type="Proteomes" id="UP001202328">
    <property type="component" value="Unassembled WGS sequence"/>
</dbReference>
<gene>
    <name evidence="1" type="ORF">MKW98_004695</name>
</gene>
<organism evidence="1 2">
    <name type="scientific">Papaver atlanticum</name>
    <dbReference type="NCBI Taxonomy" id="357466"/>
    <lineage>
        <taxon>Eukaryota</taxon>
        <taxon>Viridiplantae</taxon>
        <taxon>Streptophyta</taxon>
        <taxon>Embryophyta</taxon>
        <taxon>Tracheophyta</taxon>
        <taxon>Spermatophyta</taxon>
        <taxon>Magnoliopsida</taxon>
        <taxon>Ranunculales</taxon>
        <taxon>Papaveraceae</taxon>
        <taxon>Papaveroideae</taxon>
        <taxon>Papaver</taxon>
    </lineage>
</organism>
<keyword evidence="2" id="KW-1185">Reference proteome</keyword>
<proteinExistence type="predicted"/>
<reference evidence="1" key="1">
    <citation type="submission" date="2022-04" db="EMBL/GenBank/DDBJ databases">
        <title>A functionally conserved STORR gene fusion in Papaver species that diverged 16.8 million years ago.</title>
        <authorList>
            <person name="Catania T."/>
        </authorList>
    </citation>
    <scope>NUCLEOTIDE SEQUENCE</scope>
    <source>
        <strain evidence="1">S-188037</strain>
    </source>
</reference>
<dbReference type="EMBL" id="JAJJMB010009125">
    <property type="protein sequence ID" value="KAI3916254.1"/>
    <property type="molecule type" value="Genomic_DNA"/>
</dbReference>
<dbReference type="AlphaFoldDB" id="A0AAD4SQB1"/>
<name>A0AAD4SQB1_9MAGN</name>
<comment type="caution">
    <text evidence="1">The sequence shown here is derived from an EMBL/GenBank/DDBJ whole genome shotgun (WGS) entry which is preliminary data.</text>
</comment>
<evidence type="ECO:0000313" key="1">
    <source>
        <dbReference type="EMBL" id="KAI3916254.1"/>
    </source>
</evidence>
<sequence>MTRRLKCARSWGFLLIEMIKEGVLLQIFTKPVGDRYCIMQLIVVPESWLHLYFKKRQVGDDDKVEERLKEKENVDDAVKEFGSSSRKLQETNLIHGRGRKKIQKKHTKFYPVDMVQFLGP</sequence>
<accession>A0AAD4SQB1</accession>